<organism evidence="2 3">
    <name type="scientific">Populus trichocarpa</name>
    <name type="common">Western balsam poplar</name>
    <name type="synonym">Populus balsamifera subsp. trichocarpa</name>
    <dbReference type="NCBI Taxonomy" id="3694"/>
    <lineage>
        <taxon>Eukaryota</taxon>
        <taxon>Viridiplantae</taxon>
        <taxon>Streptophyta</taxon>
        <taxon>Embryophyta</taxon>
        <taxon>Tracheophyta</taxon>
        <taxon>Spermatophyta</taxon>
        <taxon>Magnoliopsida</taxon>
        <taxon>eudicotyledons</taxon>
        <taxon>Gunneridae</taxon>
        <taxon>Pentapetalae</taxon>
        <taxon>rosids</taxon>
        <taxon>fabids</taxon>
        <taxon>Malpighiales</taxon>
        <taxon>Salicaceae</taxon>
        <taxon>Saliceae</taxon>
        <taxon>Populus</taxon>
    </lineage>
</organism>
<evidence type="ECO:0000313" key="3">
    <source>
        <dbReference type="Proteomes" id="UP000006729"/>
    </source>
</evidence>
<reference evidence="2 3" key="1">
    <citation type="journal article" date="2006" name="Science">
        <title>The genome of black cottonwood, Populus trichocarpa (Torr. &amp; Gray).</title>
        <authorList>
            <person name="Tuskan G.A."/>
            <person name="Difazio S."/>
            <person name="Jansson S."/>
            <person name="Bohlmann J."/>
            <person name="Grigoriev I."/>
            <person name="Hellsten U."/>
            <person name="Putnam N."/>
            <person name="Ralph S."/>
            <person name="Rombauts S."/>
            <person name="Salamov A."/>
            <person name="Schein J."/>
            <person name="Sterck L."/>
            <person name="Aerts A."/>
            <person name="Bhalerao R.R."/>
            <person name="Bhalerao R.P."/>
            <person name="Blaudez D."/>
            <person name="Boerjan W."/>
            <person name="Brun A."/>
            <person name="Brunner A."/>
            <person name="Busov V."/>
            <person name="Campbell M."/>
            <person name="Carlson J."/>
            <person name="Chalot M."/>
            <person name="Chapman J."/>
            <person name="Chen G.L."/>
            <person name="Cooper D."/>
            <person name="Coutinho P.M."/>
            <person name="Couturier J."/>
            <person name="Covert S."/>
            <person name="Cronk Q."/>
            <person name="Cunningham R."/>
            <person name="Davis J."/>
            <person name="Degroeve S."/>
            <person name="Dejardin A."/>
            <person name="Depamphilis C."/>
            <person name="Detter J."/>
            <person name="Dirks B."/>
            <person name="Dubchak I."/>
            <person name="Duplessis S."/>
            <person name="Ehlting J."/>
            <person name="Ellis B."/>
            <person name="Gendler K."/>
            <person name="Goodstein D."/>
            <person name="Gribskov M."/>
            <person name="Grimwood J."/>
            <person name="Groover A."/>
            <person name="Gunter L."/>
            <person name="Hamberger B."/>
            <person name="Heinze B."/>
            <person name="Helariutta Y."/>
            <person name="Henrissat B."/>
            <person name="Holligan D."/>
            <person name="Holt R."/>
            <person name="Huang W."/>
            <person name="Islam-Faridi N."/>
            <person name="Jones S."/>
            <person name="Jones-Rhoades M."/>
            <person name="Jorgensen R."/>
            <person name="Joshi C."/>
            <person name="Kangasjarvi J."/>
            <person name="Karlsson J."/>
            <person name="Kelleher C."/>
            <person name="Kirkpatrick R."/>
            <person name="Kirst M."/>
            <person name="Kohler A."/>
            <person name="Kalluri U."/>
            <person name="Larimer F."/>
            <person name="Leebens-Mack J."/>
            <person name="Leple J.C."/>
            <person name="Locascio P."/>
            <person name="Lou Y."/>
            <person name="Lucas S."/>
            <person name="Martin F."/>
            <person name="Montanini B."/>
            <person name="Napoli C."/>
            <person name="Nelson D.R."/>
            <person name="Nelson C."/>
            <person name="Nieminen K."/>
            <person name="Nilsson O."/>
            <person name="Pereda V."/>
            <person name="Peter G."/>
            <person name="Philippe R."/>
            <person name="Pilate G."/>
            <person name="Poliakov A."/>
            <person name="Razumovskaya J."/>
            <person name="Richardson P."/>
            <person name="Rinaldi C."/>
            <person name="Ritland K."/>
            <person name="Rouze P."/>
            <person name="Ryaboy D."/>
            <person name="Schmutz J."/>
            <person name="Schrader J."/>
            <person name="Segerman B."/>
            <person name="Shin H."/>
            <person name="Siddiqui A."/>
            <person name="Sterky F."/>
            <person name="Terry A."/>
            <person name="Tsai C.J."/>
            <person name="Uberbacher E."/>
            <person name="Unneberg P."/>
            <person name="Vahala J."/>
            <person name="Wall K."/>
            <person name="Wessler S."/>
            <person name="Yang G."/>
            <person name="Yin T."/>
            <person name="Douglas C."/>
            <person name="Marra M."/>
            <person name="Sandberg G."/>
            <person name="Van de Peer Y."/>
            <person name="Rokhsar D."/>
        </authorList>
    </citation>
    <scope>NUCLEOTIDE SEQUENCE [LARGE SCALE GENOMIC DNA]</scope>
    <source>
        <strain evidence="3">cv. Nisqually</strain>
    </source>
</reference>
<protein>
    <submittedName>
        <fullName evidence="2">Uncharacterized protein</fullName>
    </submittedName>
</protein>
<evidence type="ECO:0000313" key="2">
    <source>
        <dbReference type="EMBL" id="RQO94946.1"/>
    </source>
</evidence>
<accession>A0A3N7FFJ2</accession>
<evidence type="ECO:0000256" key="1">
    <source>
        <dbReference type="SAM" id="Phobius"/>
    </source>
</evidence>
<dbReference type="EMBL" id="CM009297">
    <property type="protein sequence ID" value="RQO94946.1"/>
    <property type="molecule type" value="Genomic_DNA"/>
</dbReference>
<keyword evidence="1" id="KW-0812">Transmembrane</keyword>
<keyword evidence="1" id="KW-1133">Transmembrane helix</keyword>
<keyword evidence="3" id="KW-1185">Reference proteome</keyword>
<feature type="transmembrane region" description="Helical" evidence="1">
    <location>
        <begin position="35"/>
        <end position="64"/>
    </location>
</feature>
<keyword evidence="1" id="KW-0472">Membrane</keyword>
<sequence length="101" mass="11100">MQAWSCLFVFSAVCGCVLAAMGFFASRFLFTCFGFSAVGFLLQAADGLFLAAPGSVVLLACFYITYRATNLQLIDHQSSLLDVKRLSIVSSIIRRRTVKFL</sequence>
<dbReference type="Proteomes" id="UP000006729">
    <property type="component" value="Chromosome 8"/>
</dbReference>
<dbReference type="AlphaFoldDB" id="A0A3N7FFJ2"/>
<dbReference type="InParanoid" id="A0A3N7FFJ2"/>
<name>A0A3N7FFJ2_POPTR</name>
<proteinExistence type="predicted"/>
<gene>
    <name evidence="2" type="ORF">POPTR_008G193150</name>
</gene>